<dbReference type="AlphaFoldDB" id="A0A6H0ZKQ1"/>
<accession>A0A6H0ZKQ1</accession>
<proteinExistence type="predicted"/>
<dbReference type="InterPro" id="IPR021232">
    <property type="entry name" value="DUF2735"/>
</dbReference>
<protein>
    <submittedName>
        <fullName evidence="1">DUF2735 domain-containing protein</fullName>
    </submittedName>
</protein>
<gene>
    <name evidence="1" type="ORF">FOB41_09575</name>
</gene>
<sequence>MTEMATGFHRETATIYQFPVGGRAGASKFRTNGLSDLEREAREPHVDFGSWYHDEAIRDEESDRKPHS</sequence>
<dbReference type="Proteomes" id="UP000500870">
    <property type="component" value="Chromosome 1"/>
</dbReference>
<evidence type="ECO:0000313" key="2">
    <source>
        <dbReference type="Proteomes" id="UP000500870"/>
    </source>
</evidence>
<dbReference type="EMBL" id="CP050898">
    <property type="protein sequence ID" value="QIX21368.1"/>
    <property type="molecule type" value="Genomic_DNA"/>
</dbReference>
<dbReference type="Pfam" id="PF10931">
    <property type="entry name" value="DUF2735"/>
    <property type="match status" value="1"/>
</dbReference>
<dbReference type="RefSeq" id="WP_162719335.1">
    <property type="nucleotide sequence ID" value="NZ_CP039894.1"/>
</dbReference>
<name>A0A6H0ZKQ1_9HYPH</name>
<organism evidence="1 2">
    <name type="scientific">Agrobacterium pusense</name>
    <dbReference type="NCBI Taxonomy" id="648995"/>
    <lineage>
        <taxon>Bacteria</taxon>
        <taxon>Pseudomonadati</taxon>
        <taxon>Pseudomonadota</taxon>
        <taxon>Alphaproteobacteria</taxon>
        <taxon>Hyphomicrobiales</taxon>
        <taxon>Rhizobiaceae</taxon>
        <taxon>Rhizobium/Agrobacterium group</taxon>
        <taxon>Agrobacterium</taxon>
    </lineage>
</organism>
<evidence type="ECO:0000313" key="1">
    <source>
        <dbReference type="EMBL" id="QIX21368.1"/>
    </source>
</evidence>
<reference evidence="1 2" key="1">
    <citation type="submission" date="2020-04" db="EMBL/GenBank/DDBJ databases">
        <title>FDA dAtabase for Regulatory Grade micrObial Sequences (FDA-ARGOS): Supporting development and validation of Infectious Disease Dx tests.</title>
        <authorList>
            <person name="Sciortino C."/>
            <person name="Tallon L."/>
            <person name="Sadzewicz L."/>
            <person name="Vavikolanu K."/>
            <person name="Mehta A."/>
            <person name="Aluvathingal J."/>
            <person name="Nadendla S."/>
            <person name="Nandy P."/>
            <person name="Geyer C."/>
            <person name="Yan Y."/>
            <person name="Sichtig H."/>
        </authorList>
    </citation>
    <scope>NUCLEOTIDE SEQUENCE [LARGE SCALE GENOMIC DNA]</scope>
    <source>
        <strain evidence="1 2">FDAARGOS_633</strain>
    </source>
</reference>